<reference evidence="2" key="1">
    <citation type="submission" date="2022-12" db="EMBL/GenBank/DDBJ databases">
        <authorList>
            <person name="Alioto T."/>
            <person name="Alioto T."/>
            <person name="Gomez Garrido J."/>
        </authorList>
    </citation>
    <scope>NUCLEOTIDE SEQUENCE</scope>
</reference>
<sequence>MTFKNPVRDCIKSISPQGSRQDSGDHSYSKDSSLHFQTPDLTNIKMCSRNDRGCHNKPQDSCHNKPQDSCHRGGSSCHEDRGCQQQPPVVIPAPCIPPVVIPAQCPKQPPVVVPPPCIPPVVIPPPCQQQTKQTPQWPQQQK</sequence>
<feature type="compositionally biased region" description="Basic and acidic residues" evidence="1">
    <location>
        <begin position="22"/>
        <end position="33"/>
    </location>
</feature>
<evidence type="ECO:0000256" key="1">
    <source>
        <dbReference type="SAM" id="MobiDB-lite"/>
    </source>
</evidence>
<organism evidence="2 3">
    <name type="scientific">Podarcis lilfordi</name>
    <name type="common">Lilford's wall lizard</name>
    <dbReference type="NCBI Taxonomy" id="74358"/>
    <lineage>
        <taxon>Eukaryota</taxon>
        <taxon>Metazoa</taxon>
        <taxon>Chordata</taxon>
        <taxon>Craniata</taxon>
        <taxon>Vertebrata</taxon>
        <taxon>Euteleostomi</taxon>
        <taxon>Lepidosauria</taxon>
        <taxon>Squamata</taxon>
        <taxon>Bifurcata</taxon>
        <taxon>Unidentata</taxon>
        <taxon>Episquamata</taxon>
        <taxon>Laterata</taxon>
        <taxon>Lacertibaenia</taxon>
        <taxon>Lacertidae</taxon>
        <taxon>Podarcis</taxon>
    </lineage>
</organism>
<gene>
    <name evidence="2" type="ORF">PODLI_1B019303</name>
</gene>
<feature type="compositionally biased region" description="Basic and acidic residues" evidence="1">
    <location>
        <begin position="55"/>
        <end position="82"/>
    </location>
</feature>
<evidence type="ECO:0000313" key="3">
    <source>
        <dbReference type="Proteomes" id="UP001178461"/>
    </source>
</evidence>
<protein>
    <submittedName>
        <fullName evidence="2">Uncharacterized protein</fullName>
    </submittedName>
</protein>
<dbReference type="AlphaFoldDB" id="A0AA35LLF1"/>
<keyword evidence="3" id="KW-1185">Reference proteome</keyword>
<feature type="region of interest" description="Disordered" evidence="1">
    <location>
        <begin position="1"/>
        <end position="37"/>
    </location>
</feature>
<accession>A0AA35LLF1</accession>
<name>A0AA35LLF1_9SAUR</name>
<feature type="region of interest" description="Disordered" evidence="1">
    <location>
        <begin position="55"/>
        <end position="83"/>
    </location>
</feature>
<dbReference type="EMBL" id="OX395143">
    <property type="protein sequence ID" value="CAI5798456.1"/>
    <property type="molecule type" value="Genomic_DNA"/>
</dbReference>
<feature type="compositionally biased region" description="Basic and acidic residues" evidence="1">
    <location>
        <begin position="1"/>
        <end position="11"/>
    </location>
</feature>
<evidence type="ECO:0000313" key="2">
    <source>
        <dbReference type="EMBL" id="CAI5798456.1"/>
    </source>
</evidence>
<proteinExistence type="predicted"/>
<dbReference type="Proteomes" id="UP001178461">
    <property type="component" value="Chromosome 16"/>
</dbReference>